<gene>
    <name evidence="2" type="ORF">PVT71_25165</name>
</gene>
<keyword evidence="1" id="KW-1133">Transmembrane helix</keyword>
<feature type="transmembrane region" description="Helical" evidence="1">
    <location>
        <begin position="153"/>
        <end position="173"/>
    </location>
</feature>
<dbReference type="InterPro" id="IPR005625">
    <property type="entry name" value="PepSY-ass_TM"/>
</dbReference>
<organism evidence="2">
    <name type="scientific">Alloyangia sp. H15</name>
    <dbReference type="NCBI Taxonomy" id="3029062"/>
    <lineage>
        <taxon>Bacteria</taxon>
        <taxon>Pseudomonadati</taxon>
        <taxon>Pseudomonadota</taxon>
        <taxon>Alphaproteobacteria</taxon>
        <taxon>Rhodobacterales</taxon>
        <taxon>Roseobacteraceae</taxon>
        <taxon>Alloyangia</taxon>
    </lineage>
</organism>
<feature type="transmembrane region" description="Helical" evidence="1">
    <location>
        <begin position="20"/>
        <end position="44"/>
    </location>
</feature>
<dbReference type="PANTHER" id="PTHR34219:SF1">
    <property type="entry name" value="PEPSY DOMAIN-CONTAINING PROTEIN"/>
    <property type="match status" value="1"/>
</dbReference>
<reference evidence="2" key="1">
    <citation type="submission" date="2023-02" db="EMBL/GenBank/DDBJ databases">
        <title>Description and genomic characterization of Salipiger bruguierae sp. nov., isolated from the sediment of mangrove plant Bruguiera sexangula.</title>
        <authorList>
            <person name="Long M."/>
        </authorList>
    </citation>
    <scope>NUCLEOTIDE SEQUENCE</scope>
    <source>
        <strain evidence="2">H15</strain>
        <plasmid evidence="2">unnamed2</plasmid>
    </source>
</reference>
<geneLocation type="plasmid" evidence="2">
    <name>unnamed2</name>
</geneLocation>
<dbReference type="AlphaFoldDB" id="A0AAU8ASP3"/>
<feature type="transmembrane region" description="Helical" evidence="1">
    <location>
        <begin position="411"/>
        <end position="439"/>
    </location>
</feature>
<protein>
    <submittedName>
        <fullName evidence="2">PepSY domain-containing protein</fullName>
    </submittedName>
</protein>
<dbReference type="RefSeq" id="WP_353476247.1">
    <property type="nucleotide sequence ID" value="NZ_CP123387.1"/>
</dbReference>
<keyword evidence="1" id="KW-0472">Membrane</keyword>
<dbReference type="Pfam" id="PF03929">
    <property type="entry name" value="PepSY_TM"/>
    <property type="match status" value="1"/>
</dbReference>
<feature type="transmembrane region" description="Helical" evidence="1">
    <location>
        <begin position="196"/>
        <end position="216"/>
    </location>
</feature>
<keyword evidence="2" id="KW-0614">Plasmid</keyword>
<feature type="transmembrane region" description="Helical" evidence="1">
    <location>
        <begin position="367"/>
        <end position="388"/>
    </location>
</feature>
<keyword evidence="1" id="KW-0812">Transmembrane</keyword>
<dbReference type="EMBL" id="CP123387">
    <property type="protein sequence ID" value="XCC97355.1"/>
    <property type="molecule type" value="Genomic_DNA"/>
</dbReference>
<accession>A0AAU8ASP3</accession>
<name>A0AAU8ASP3_9RHOB</name>
<evidence type="ECO:0000313" key="2">
    <source>
        <dbReference type="EMBL" id="XCC97355.1"/>
    </source>
</evidence>
<evidence type="ECO:0000256" key="1">
    <source>
        <dbReference type="SAM" id="Phobius"/>
    </source>
</evidence>
<proteinExistence type="predicted"/>
<dbReference type="PANTHER" id="PTHR34219">
    <property type="entry name" value="IRON-REGULATED INNER MEMBRANE PROTEIN-RELATED"/>
    <property type="match status" value="1"/>
</dbReference>
<sequence>MTDTTRRAASAALYRAVWRWHFIAGLLVLPFLLILAVTGGIYLFKDEINDAAYSRLRLVAPAGEMLAPSALAAAALAAHPGELKAYTPPAAADRSAELDILGPDGLKNTVYVNPYSGEVLGTLWDGGATGSPAMYVVRKLHSLEYVGWLGNRLIEAAAGWMVLLVATGTYLWWPRGKGLGTTRIKATRGSPWWRDLHAVTGIYTGVFIVFLAMTGLPWSGVWGAKFYDTANALGLGMPEGYWSGLPASTVPLSEATDRAPWIIEKQPVPLSGTASGVPQTLDQVVATVEERGIVPGYSVSMPRGPEGVFTASVYPDDITYERVIHLDQYSGAVLYDADLADLGTLGRWAEWGISVHMGQEWGLVNQVVLLLACLAMVGLCVSGAVMWWKRRPSGALGVPQVPADWRIPRTLLVMAVAAGVFFPLVGLSMLLLAAVEIAVHLRSRQPRPA</sequence>